<evidence type="ECO:0000256" key="1">
    <source>
        <dbReference type="SAM" id="Phobius"/>
    </source>
</evidence>
<keyword evidence="3" id="KW-1185">Reference proteome</keyword>
<keyword evidence="1" id="KW-1133">Transmembrane helix</keyword>
<evidence type="ECO:0000313" key="2">
    <source>
        <dbReference type="EMBL" id="KPV40820.1"/>
    </source>
</evidence>
<dbReference type="Proteomes" id="UP000050482">
    <property type="component" value="Unassembled WGS sequence"/>
</dbReference>
<name>A0A0P9C6Q4_9BACL</name>
<comment type="caution">
    <text evidence="2">The sequence shown here is derived from an EMBL/GenBank/DDBJ whole genome shotgun (WGS) entry which is preliminary data.</text>
</comment>
<dbReference type="AlphaFoldDB" id="A0A0P9C6Q4"/>
<keyword evidence="1" id="KW-0812">Transmembrane</keyword>
<sequence length="84" mass="9013">MKKQPNVKVPPIWVALVLSIAGIIGTRMVYASVTGNNSLINTLVGSVLLVGAVVAVGTPLAFSMHLRRELKARKRSQMNGSRTK</sequence>
<reference evidence="2 3" key="1">
    <citation type="submission" date="2015-09" db="EMBL/GenBank/DDBJ databases">
        <title>Draft genome sequence of Alicyclobacillus ferrooxydans DSM 22381.</title>
        <authorList>
            <person name="Hemp J."/>
        </authorList>
    </citation>
    <scope>NUCLEOTIDE SEQUENCE [LARGE SCALE GENOMIC DNA]</scope>
    <source>
        <strain evidence="2 3">TC-34</strain>
    </source>
</reference>
<feature type="transmembrane region" description="Helical" evidence="1">
    <location>
        <begin position="12"/>
        <end position="33"/>
    </location>
</feature>
<accession>A0A0P9C6Q4</accession>
<protein>
    <submittedName>
        <fullName evidence="2">Uncharacterized protein</fullName>
    </submittedName>
</protein>
<gene>
    <name evidence="2" type="ORF">AN477_21190</name>
</gene>
<dbReference type="RefSeq" id="WP_054971178.1">
    <property type="nucleotide sequence ID" value="NZ_LJCO01000096.1"/>
</dbReference>
<feature type="transmembrane region" description="Helical" evidence="1">
    <location>
        <begin position="39"/>
        <end position="66"/>
    </location>
</feature>
<organism evidence="2 3">
    <name type="scientific">Alicyclobacillus ferrooxydans</name>
    <dbReference type="NCBI Taxonomy" id="471514"/>
    <lineage>
        <taxon>Bacteria</taxon>
        <taxon>Bacillati</taxon>
        <taxon>Bacillota</taxon>
        <taxon>Bacilli</taxon>
        <taxon>Bacillales</taxon>
        <taxon>Alicyclobacillaceae</taxon>
        <taxon>Alicyclobacillus</taxon>
    </lineage>
</organism>
<proteinExistence type="predicted"/>
<keyword evidence="1" id="KW-0472">Membrane</keyword>
<dbReference type="PATRIC" id="fig|471514.4.peg.1738"/>
<evidence type="ECO:0000313" key="3">
    <source>
        <dbReference type="Proteomes" id="UP000050482"/>
    </source>
</evidence>
<dbReference type="EMBL" id="LJCO01000096">
    <property type="protein sequence ID" value="KPV40820.1"/>
    <property type="molecule type" value="Genomic_DNA"/>
</dbReference>